<dbReference type="InterPro" id="IPR045113">
    <property type="entry name" value="Rpb7-like"/>
</dbReference>
<dbReference type="InterPro" id="IPR036898">
    <property type="entry name" value="RNA_pol_Rpb7-like_N_sf"/>
</dbReference>
<feature type="compositionally biased region" description="Basic and acidic residues" evidence="6">
    <location>
        <begin position="421"/>
        <end position="446"/>
    </location>
</feature>
<evidence type="ECO:0000256" key="5">
    <source>
        <dbReference type="RuleBase" id="RU369086"/>
    </source>
</evidence>
<feature type="compositionally biased region" description="Basic and acidic residues" evidence="6">
    <location>
        <begin position="458"/>
        <end position="467"/>
    </location>
</feature>
<accession>A0AAI8V706</accession>
<name>A0AAI8V706_9PEZI</name>
<dbReference type="Gene3D" id="2.40.50.1060">
    <property type="match status" value="1"/>
</dbReference>
<reference evidence="8" key="1">
    <citation type="submission" date="2023-10" db="EMBL/GenBank/DDBJ databases">
        <authorList>
            <person name="Hackl T."/>
        </authorList>
    </citation>
    <scope>NUCLEOTIDE SEQUENCE</scope>
</reference>
<dbReference type="GO" id="GO:0005736">
    <property type="term" value="C:RNA polymerase I complex"/>
    <property type="evidence" value="ECO:0007669"/>
    <property type="project" value="TreeGrafter"/>
</dbReference>
<feature type="compositionally biased region" description="Polar residues" evidence="6">
    <location>
        <begin position="114"/>
        <end position="132"/>
    </location>
</feature>
<feature type="region of interest" description="Disordered" evidence="6">
    <location>
        <begin position="410"/>
        <end position="467"/>
    </location>
</feature>
<evidence type="ECO:0000256" key="3">
    <source>
        <dbReference type="ARBA" id="ARBA00023163"/>
    </source>
</evidence>
<keyword evidence="9" id="KW-1185">Reference proteome</keyword>
<keyword evidence="2 5" id="KW-0240">DNA-directed RNA polymerase</keyword>
<feature type="domain" description="RPA43 OB" evidence="7">
    <location>
        <begin position="258"/>
        <end position="379"/>
    </location>
</feature>
<feature type="compositionally biased region" description="Basic and acidic residues" evidence="6">
    <location>
        <begin position="101"/>
        <end position="111"/>
    </location>
</feature>
<dbReference type="EMBL" id="CAUWAG010000004">
    <property type="protein sequence ID" value="CAJ2502163.1"/>
    <property type="molecule type" value="Genomic_DNA"/>
</dbReference>
<feature type="compositionally biased region" description="Basic and acidic residues" evidence="6">
    <location>
        <begin position="63"/>
        <end position="94"/>
    </location>
</feature>
<dbReference type="PANTHER" id="PTHR12709">
    <property type="entry name" value="DNA-DIRECTED RNA POLYMERASE II, III"/>
    <property type="match status" value="1"/>
</dbReference>
<dbReference type="AlphaFoldDB" id="A0AAI8V706"/>
<feature type="region of interest" description="Disordered" evidence="6">
    <location>
        <begin position="1"/>
        <end position="140"/>
    </location>
</feature>
<comment type="subcellular location">
    <subcellularLocation>
        <location evidence="1 5">Nucleus</location>
    </subcellularLocation>
</comment>
<evidence type="ECO:0000256" key="1">
    <source>
        <dbReference type="ARBA" id="ARBA00004123"/>
    </source>
</evidence>
<dbReference type="PANTHER" id="PTHR12709:SF5">
    <property type="entry name" value="DNA-DIRECTED RNA POLYMERASE I SUBUNIT RPA43"/>
    <property type="match status" value="1"/>
</dbReference>
<evidence type="ECO:0000256" key="2">
    <source>
        <dbReference type="ARBA" id="ARBA00022478"/>
    </source>
</evidence>
<evidence type="ECO:0000256" key="4">
    <source>
        <dbReference type="ARBA" id="ARBA00023242"/>
    </source>
</evidence>
<dbReference type="GO" id="GO:0006352">
    <property type="term" value="P:DNA-templated transcription initiation"/>
    <property type="evidence" value="ECO:0007669"/>
    <property type="project" value="UniProtKB-UniRule"/>
</dbReference>
<evidence type="ECO:0000313" key="8">
    <source>
        <dbReference type="EMBL" id="CAJ2502163.1"/>
    </source>
</evidence>
<dbReference type="GO" id="GO:0006362">
    <property type="term" value="P:transcription elongation by RNA polymerase I"/>
    <property type="evidence" value="ECO:0007669"/>
    <property type="project" value="TreeGrafter"/>
</dbReference>
<protein>
    <recommendedName>
        <fullName evidence="5">DNA-directed RNA polymerase subunit</fullName>
    </recommendedName>
</protein>
<evidence type="ECO:0000313" key="9">
    <source>
        <dbReference type="Proteomes" id="UP001295740"/>
    </source>
</evidence>
<keyword evidence="3 5" id="KW-0804">Transcription</keyword>
<gene>
    <name evidence="8" type="ORF">KHLLAP_LOCUS2631</name>
</gene>
<feature type="region of interest" description="Disordered" evidence="6">
    <location>
        <begin position="308"/>
        <end position="332"/>
    </location>
</feature>
<evidence type="ECO:0000259" key="7">
    <source>
        <dbReference type="Pfam" id="PF17875"/>
    </source>
</evidence>
<feature type="compositionally biased region" description="Basic and acidic residues" evidence="6">
    <location>
        <begin position="9"/>
        <end position="25"/>
    </location>
</feature>
<dbReference type="Proteomes" id="UP001295740">
    <property type="component" value="Unassembled WGS sequence"/>
</dbReference>
<dbReference type="Gene3D" id="3.30.1490.120">
    <property type="entry name" value="RNA polymerase Rpb7-like, N-terminal domain"/>
    <property type="match status" value="1"/>
</dbReference>
<dbReference type="Pfam" id="PF17875">
    <property type="entry name" value="RPA43_OB"/>
    <property type="match status" value="1"/>
</dbReference>
<comment type="function">
    <text evidence="5">DNA-dependent RNA polymerase which catalyzes the transcription of DNA into RNA using the four ribonucleoside triphosphates as substrates.</text>
</comment>
<keyword evidence="4 5" id="KW-0539">Nucleus</keyword>
<comment type="caution">
    <text evidence="8">The sequence shown here is derived from an EMBL/GenBank/DDBJ whole genome shotgun (WGS) entry which is preliminary data.</text>
</comment>
<evidence type="ECO:0000256" key="6">
    <source>
        <dbReference type="SAM" id="MobiDB-lite"/>
    </source>
</evidence>
<proteinExistence type="predicted"/>
<dbReference type="InterPro" id="IPR041178">
    <property type="entry name" value="RPA43_OB"/>
</dbReference>
<sequence length="467" mass="52189">MATASLDLSPHDNTVELSKHHDTKQERRKRRGARATQVESNGSEGRVKRLKSTAAPVGNYQDDTLKEGHKEEGRSAGHDDATLDKARKPRERAAKPKSNKFPREKPVKSETDETTASNDPPQYQNIGGQAQTSRHEDHEAMDVDMSPGRYRPSAGKASDLQYPFFTQTVSQYLPLLPLGVIDPVRGYVDQHLEPLLNRYVPSFGGVLLAYRNPRVGEAPGSNSLTQESGMSDLVLLESVSEYAVNFAWLTAEVDLFRPARGAWLEGSVNLQGGGHIGLVCWGMFNASIEAQRLPRGWHWVDTLSSHQEKDKPAAAVDVSSSTPSDGPDGNESRVLTNGYWADEDGARIRSGTQLSFRIKNYGVGDNGDYSYLSIEGTLLEEGDEREKVREEMEATRRLRLRNGGILRKEHKYPPEFSITKFAKEEEQEDKSREKEDESREQENESREQEDESPGEVLEPTHPDSETE</sequence>
<organism evidence="8 9">
    <name type="scientific">Anthostomella pinea</name>
    <dbReference type="NCBI Taxonomy" id="933095"/>
    <lineage>
        <taxon>Eukaryota</taxon>
        <taxon>Fungi</taxon>
        <taxon>Dikarya</taxon>
        <taxon>Ascomycota</taxon>
        <taxon>Pezizomycotina</taxon>
        <taxon>Sordariomycetes</taxon>
        <taxon>Xylariomycetidae</taxon>
        <taxon>Xylariales</taxon>
        <taxon>Xylariaceae</taxon>
        <taxon>Anthostomella</taxon>
    </lineage>
</organism>